<sequence>MLAARCLLIPGSLPLALNVDGGGGGGGGAASGFVTANEEVRNFQIISGYTGCGDKRARGGRGAGVIIVIGGGLGGRRGGRGCLSSLRSPVILRVDLETL</sequence>
<dbReference type="AlphaFoldDB" id="A0AA38IDX0"/>
<keyword evidence="3" id="KW-1185">Reference proteome</keyword>
<reference evidence="2" key="1">
    <citation type="journal article" date="2023" name="G3 (Bethesda)">
        <title>Whole genome assemblies of Zophobas morio and Tenebrio molitor.</title>
        <authorList>
            <person name="Kaur S."/>
            <person name="Stinson S.A."/>
            <person name="diCenzo G.C."/>
        </authorList>
    </citation>
    <scope>NUCLEOTIDE SEQUENCE</scope>
    <source>
        <strain evidence="2">QUZm001</strain>
    </source>
</reference>
<dbReference type="EMBL" id="JALNTZ010000004">
    <property type="protein sequence ID" value="KAJ3653371.1"/>
    <property type="molecule type" value="Genomic_DNA"/>
</dbReference>
<dbReference type="Proteomes" id="UP001168821">
    <property type="component" value="Unassembled WGS sequence"/>
</dbReference>
<comment type="caution">
    <text evidence="2">The sequence shown here is derived from an EMBL/GenBank/DDBJ whole genome shotgun (WGS) entry which is preliminary data.</text>
</comment>
<organism evidence="2 3">
    <name type="scientific">Zophobas morio</name>
    <dbReference type="NCBI Taxonomy" id="2755281"/>
    <lineage>
        <taxon>Eukaryota</taxon>
        <taxon>Metazoa</taxon>
        <taxon>Ecdysozoa</taxon>
        <taxon>Arthropoda</taxon>
        <taxon>Hexapoda</taxon>
        <taxon>Insecta</taxon>
        <taxon>Pterygota</taxon>
        <taxon>Neoptera</taxon>
        <taxon>Endopterygota</taxon>
        <taxon>Coleoptera</taxon>
        <taxon>Polyphaga</taxon>
        <taxon>Cucujiformia</taxon>
        <taxon>Tenebrionidae</taxon>
        <taxon>Zophobas</taxon>
    </lineage>
</organism>
<gene>
    <name evidence="2" type="ORF">Zmor_012625</name>
</gene>
<evidence type="ECO:0008006" key="4">
    <source>
        <dbReference type="Google" id="ProtNLM"/>
    </source>
</evidence>
<accession>A0AA38IDX0</accession>
<evidence type="ECO:0000313" key="2">
    <source>
        <dbReference type="EMBL" id="KAJ3653371.1"/>
    </source>
</evidence>
<keyword evidence="1" id="KW-0732">Signal</keyword>
<evidence type="ECO:0000313" key="3">
    <source>
        <dbReference type="Proteomes" id="UP001168821"/>
    </source>
</evidence>
<feature type="signal peptide" evidence="1">
    <location>
        <begin position="1"/>
        <end position="18"/>
    </location>
</feature>
<feature type="chain" id="PRO_5041384530" description="Secreted protein" evidence="1">
    <location>
        <begin position="19"/>
        <end position="99"/>
    </location>
</feature>
<evidence type="ECO:0000256" key="1">
    <source>
        <dbReference type="SAM" id="SignalP"/>
    </source>
</evidence>
<name>A0AA38IDX0_9CUCU</name>
<protein>
    <recommendedName>
        <fullName evidence="4">Secreted protein</fullName>
    </recommendedName>
</protein>
<proteinExistence type="predicted"/>